<keyword evidence="9" id="KW-1185">Reference proteome</keyword>
<name>A0ABV2BXY9_9GAMM</name>
<accession>A0ABV2BXY9</accession>
<dbReference type="Pfam" id="PF05036">
    <property type="entry name" value="SPOR"/>
    <property type="match status" value="1"/>
</dbReference>
<evidence type="ECO:0000256" key="5">
    <source>
        <dbReference type="RuleBase" id="RU003495"/>
    </source>
</evidence>
<dbReference type="CDD" id="cd22268">
    <property type="entry name" value="DPBB_RlpA-like"/>
    <property type="match status" value="1"/>
</dbReference>
<evidence type="ECO:0000313" key="9">
    <source>
        <dbReference type="Proteomes" id="UP001548189"/>
    </source>
</evidence>
<dbReference type="EC" id="4.2.2.-" evidence="4"/>
<dbReference type="SUPFAM" id="SSF110997">
    <property type="entry name" value="Sporulation related repeat"/>
    <property type="match status" value="1"/>
</dbReference>
<evidence type="ECO:0000256" key="4">
    <source>
        <dbReference type="HAMAP-Rule" id="MF_02071"/>
    </source>
</evidence>
<dbReference type="InterPro" id="IPR009009">
    <property type="entry name" value="RlpA-like_DPBB"/>
</dbReference>
<dbReference type="Gene3D" id="3.30.70.1070">
    <property type="entry name" value="Sporulation related repeat"/>
    <property type="match status" value="1"/>
</dbReference>
<protein>
    <recommendedName>
        <fullName evidence="4">Endolytic peptidoglycan transglycosylase RlpA</fullName>
        <ecNumber evidence="4">4.2.2.-</ecNumber>
    </recommendedName>
</protein>
<gene>
    <name evidence="4" type="primary">rlpA</name>
    <name evidence="8" type="ORF">ABVT43_16800</name>
</gene>
<dbReference type="NCBIfam" id="TIGR00413">
    <property type="entry name" value="rlpA"/>
    <property type="match status" value="1"/>
</dbReference>
<evidence type="ECO:0000256" key="2">
    <source>
        <dbReference type="ARBA" id="ARBA00023239"/>
    </source>
</evidence>
<evidence type="ECO:0000256" key="6">
    <source>
        <dbReference type="SAM" id="MobiDB-lite"/>
    </source>
</evidence>
<reference evidence="8 9" key="1">
    <citation type="submission" date="2024-06" db="EMBL/GenBank/DDBJ databases">
        <authorList>
            <person name="Li F."/>
        </authorList>
    </citation>
    <scope>NUCLEOTIDE SEQUENCE [LARGE SCALE GENOMIC DNA]</scope>
    <source>
        <strain evidence="8 9">GXAS 311</strain>
    </source>
</reference>
<keyword evidence="1" id="KW-0732">Signal</keyword>
<dbReference type="EMBL" id="JBEVCJ010000028">
    <property type="protein sequence ID" value="MET1256803.1"/>
    <property type="molecule type" value="Genomic_DNA"/>
</dbReference>
<feature type="domain" description="SPOR" evidence="7">
    <location>
        <begin position="178"/>
        <end position="258"/>
    </location>
</feature>
<dbReference type="SUPFAM" id="SSF50685">
    <property type="entry name" value="Barwin-like endoglucanases"/>
    <property type="match status" value="1"/>
</dbReference>
<dbReference type="InterPro" id="IPR034718">
    <property type="entry name" value="RlpA"/>
</dbReference>
<feature type="region of interest" description="Disordered" evidence="6">
    <location>
        <begin position="26"/>
        <end position="50"/>
    </location>
</feature>
<evidence type="ECO:0000256" key="3">
    <source>
        <dbReference type="ARBA" id="ARBA00023316"/>
    </source>
</evidence>
<dbReference type="InterPro" id="IPR036908">
    <property type="entry name" value="RlpA-like_sf"/>
</dbReference>
<keyword evidence="2 4" id="KW-0456">Lyase</keyword>
<dbReference type="InterPro" id="IPR012997">
    <property type="entry name" value="RplA"/>
</dbReference>
<dbReference type="Gene3D" id="2.40.40.10">
    <property type="entry name" value="RlpA-like domain"/>
    <property type="match status" value="1"/>
</dbReference>
<comment type="caution">
    <text evidence="8">The sequence shown here is derived from an EMBL/GenBank/DDBJ whole genome shotgun (WGS) entry which is preliminary data.</text>
</comment>
<evidence type="ECO:0000259" key="7">
    <source>
        <dbReference type="PROSITE" id="PS51724"/>
    </source>
</evidence>
<keyword evidence="3 4" id="KW-0961">Cell wall biogenesis/degradation</keyword>
<dbReference type="PANTHER" id="PTHR34183:SF1">
    <property type="entry name" value="ENDOLYTIC PEPTIDOGLYCAN TRANSGLYCOSYLASE RLPA"/>
    <property type="match status" value="1"/>
</dbReference>
<evidence type="ECO:0000313" key="8">
    <source>
        <dbReference type="EMBL" id="MET1256803.1"/>
    </source>
</evidence>
<dbReference type="Proteomes" id="UP001548189">
    <property type="component" value="Unassembled WGS sequence"/>
</dbReference>
<sequence>MAILWLTGCAGLPPYSEPKDAAPVGNFDWGNVKPAEPKPEPRSRYGNPTSYEQDGRTYYVLASADNYRANGVASWYGTKFHGRRTSSGEPYDMFKMTAAHKTLPLPSYVTVTNLDNGKKVVVRVNDRGPFSKNRIIDLSYAAAHKLGMAQKGTANVKIEAINFNHTTNYQAAVQADNQSAGAKRYVQVGAYSNHQTAQKLAKVLDREINLPVKITHIYRQGKKLYRVRIGPIESVEVAQQLVDTLSIKELGQPSIVYQ</sequence>
<dbReference type="InterPro" id="IPR007730">
    <property type="entry name" value="SPOR-like_dom"/>
</dbReference>
<organism evidence="8 9">
    <name type="scientific">Aliikangiella maris</name>
    <dbReference type="NCBI Taxonomy" id="3162458"/>
    <lineage>
        <taxon>Bacteria</taxon>
        <taxon>Pseudomonadati</taxon>
        <taxon>Pseudomonadota</taxon>
        <taxon>Gammaproteobacteria</taxon>
        <taxon>Oceanospirillales</taxon>
        <taxon>Pleioneaceae</taxon>
        <taxon>Aliikangiella</taxon>
    </lineage>
</organism>
<dbReference type="PROSITE" id="PS51724">
    <property type="entry name" value="SPOR"/>
    <property type="match status" value="1"/>
</dbReference>
<dbReference type="PANTHER" id="PTHR34183">
    <property type="entry name" value="ENDOLYTIC PEPTIDOGLYCAN TRANSGLYCOSYLASE RLPA"/>
    <property type="match status" value="1"/>
</dbReference>
<comment type="similarity">
    <text evidence="4 5">Belongs to the RlpA family.</text>
</comment>
<proteinExistence type="inferred from homology"/>
<evidence type="ECO:0000256" key="1">
    <source>
        <dbReference type="ARBA" id="ARBA00022729"/>
    </source>
</evidence>
<comment type="function">
    <text evidence="4">Lytic transglycosylase with a strong preference for naked glycan strands that lack stem peptides.</text>
</comment>
<dbReference type="HAMAP" id="MF_02071">
    <property type="entry name" value="RlpA"/>
    <property type="match status" value="1"/>
</dbReference>
<dbReference type="Pfam" id="PF03330">
    <property type="entry name" value="DPBB_1"/>
    <property type="match status" value="1"/>
</dbReference>
<dbReference type="InterPro" id="IPR036680">
    <property type="entry name" value="SPOR-like_sf"/>
</dbReference>